<dbReference type="Pfam" id="PF03230">
    <property type="entry name" value="Antirestrict"/>
    <property type="match status" value="1"/>
</dbReference>
<dbReference type="Proteomes" id="UP000835792">
    <property type="component" value="Unassembled WGS sequence"/>
</dbReference>
<keyword evidence="3" id="KW-1185">Reference proteome</keyword>
<gene>
    <name evidence="2" type="ORF">GHA_00882</name>
</gene>
<evidence type="ECO:0000313" key="2">
    <source>
        <dbReference type="EMBL" id="CAB5540230.1"/>
    </source>
</evidence>
<proteinExistence type="inferred from homology"/>
<evidence type="ECO:0000313" key="3">
    <source>
        <dbReference type="Proteomes" id="UP000835792"/>
    </source>
</evidence>
<dbReference type="Gene3D" id="3.30.70.3580">
    <property type="entry name" value="Antirestriction protein"/>
    <property type="match status" value="1"/>
</dbReference>
<dbReference type="InterPro" id="IPR042297">
    <property type="entry name" value="Antirestriction_sf"/>
</dbReference>
<reference evidence="2" key="1">
    <citation type="submission" date="2020-05" db="EMBL/GenBank/DDBJ databases">
        <authorList>
            <person name="Delgado-Blas J."/>
        </authorList>
    </citation>
    <scope>NUCLEOTIDE SEQUENCE</scope>
    <source>
        <strain evidence="2">BB1468</strain>
    </source>
</reference>
<dbReference type="RefSeq" id="WP_239174572.1">
    <property type="nucleotide sequence ID" value="NZ_CAHPRB010000003.1"/>
</dbReference>
<sequence length="159" mass="18073">MTDNTLPLFTPSESVHVASQHQITATQVTDEDRISFWPQYFGSIPQWITLEPHIFAWMDRFCDDYHGGIWTFCTLSNGGAFMVPETGEDSDESSWRLFNPMNGNGAEMSAEAAGIAVCLIAYSHHACRTECDAMTEHYCRLRDYALLHRECQAIMRIID</sequence>
<name>A0ABM8MET4_9ENTR</name>
<organism evidence="2 3">
    <name type="scientific">Citrobacter youngae</name>
    <dbReference type="NCBI Taxonomy" id="133448"/>
    <lineage>
        <taxon>Bacteria</taxon>
        <taxon>Pseudomonadati</taxon>
        <taxon>Pseudomonadota</taxon>
        <taxon>Gammaproteobacteria</taxon>
        <taxon>Enterobacterales</taxon>
        <taxon>Enterobacteriaceae</taxon>
        <taxon>Citrobacter</taxon>
        <taxon>Citrobacter freundii complex</taxon>
    </lineage>
</organism>
<comment type="caution">
    <text evidence="2">The sequence shown here is derived from an EMBL/GenBank/DDBJ whole genome shotgun (WGS) entry which is preliminary data.</text>
</comment>
<dbReference type="EMBL" id="CAHPRB010000003">
    <property type="protein sequence ID" value="CAB5540230.1"/>
    <property type="molecule type" value="Genomic_DNA"/>
</dbReference>
<comment type="similarity">
    <text evidence="1">Belongs to the antirestriction protein family.</text>
</comment>
<accession>A0ABM8MET4</accession>
<protein>
    <submittedName>
        <fullName evidence="2">Antirestriction protein</fullName>
    </submittedName>
</protein>
<evidence type="ECO:0000256" key="1">
    <source>
        <dbReference type="ARBA" id="ARBA00008618"/>
    </source>
</evidence>
<dbReference type="InterPro" id="IPR004914">
    <property type="entry name" value="Antirestrict"/>
</dbReference>